<protein>
    <submittedName>
        <fullName evidence="2">Sugar ABC transporter substrate-binding protein</fullName>
    </submittedName>
</protein>
<dbReference type="PANTHER" id="PTHR43649">
    <property type="entry name" value="ARABINOSE-BINDING PROTEIN-RELATED"/>
    <property type="match status" value="1"/>
</dbReference>
<evidence type="ECO:0000313" key="2">
    <source>
        <dbReference type="EMBL" id="HIT75991.1"/>
    </source>
</evidence>
<evidence type="ECO:0000313" key="3">
    <source>
        <dbReference type="Proteomes" id="UP000886842"/>
    </source>
</evidence>
<dbReference type="CDD" id="cd13585">
    <property type="entry name" value="PBP2_TMBP_like"/>
    <property type="match status" value="1"/>
</dbReference>
<proteinExistence type="predicted"/>
<comment type="caution">
    <text evidence="2">The sequence shown here is derived from an EMBL/GenBank/DDBJ whole genome shotgun (WGS) entry which is preliminary data.</text>
</comment>
<dbReference type="AlphaFoldDB" id="A0A9D1KMY7"/>
<feature type="signal peptide" evidence="1">
    <location>
        <begin position="1"/>
        <end position="23"/>
    </location>
</feature>
<organism evidence="2 3">
    <name type="scientific">Candidatus Avipropionibacterium avicola</name>
    <dbReference type="NCBI Taxonomy" id="2840701"/>
    <lineage>
        <taxon>Bacteria</taxon>
        <taxon>Bacillati</taxon>
        <taxon>Actinomycetota</taxon>
        <taxon>Actinomycetes</taxon>
        <taxon>Propionibacteriales</taxon>
        <taxon>Propionibacteriaceae</taxon>
        <taxon>Propionibacteriaceae incertae sedis</taxon>
        <taxon>Candidatus Avipropionibacterium</taxon>
    </lineage>
</organism>
<dbReference type="PROSITE" id="PS51257">
    <property type="entry name" value="PROKAR_LIPOPROTEIN"/>
    <property type="match status" value="1"/>
</dbReference>
<dbReference type="InterPro" id="IPR050490">
    <property type="entry name" value="Bact_solute-bd_prot1"/>
</dbReference>
<sequence>MKHRWAIMVAVVLVAAMAACAPADEQADDNTLTIAVVDNPDLVRMQELASHFTDQHPEITLEWVTLSEGELRQKVSTDVASGAGQYDVVALGAYETAIWAERDLLVPMDGLDPSYDVDDLLPTVRQALSYEGQLFALPFYAESSFTMYRTDLLEEAGLRMPDNPTWDFVVQAAQRMGDLGETSGACLRGVPGWGENMALVTTMANAYGGRWFDEQWQPQLTSEAWQQALQTYLALGAEAPDGAVERGFSENAQLFADGKCAIWVDSTAAAAQLADPDRSSVADTVGFAPAPTAGHDRNSAWLWAWSLAVPASSQQQDVAKQFASWATSTEYTELVAEQYGWVNAPPGTRSSLYERSDYTEEADFAELVLQAISQADLDNPTVEPVPYTGIQYVAIPEFQGIGTAVGNQVAEALTGQVSAQDALQNSQWVTEKVIQRTRLTNDDQ</sequence>
<dbReference type="Pfam" id="PF01547">
    <property type="entry name" value="SBP_bac_1"/>
    <property type="match status" value="1"/>
</dbReference>
<feature type="chain" id="PRO_5039543013" evidence="1">
    <location>
        <begin position="24"/>
        <end position="444"/>
    </location>
</feature>
<gene>
    <name evidence="2" type="ORF">IAA98_10430</name>
</gene>
<name>A0A9D1KMY7_9ACTN</name>
<dbReference type="SUPFAM" id="SSF53850">
    <property type="entry name" value="Periplasmic binding protein-like II"/>
    <property type="match status" value="1"/>
</dbReference>
<dbReference type="Gene3D" id="3.40.190.10">
    <property type="entry name" value="Periplasmic binding protein-like II"/>
    <property type="match status" value="2"/>
</dbReference>
<dbReference type="InterPro" id="IPR006059">
    <property type="entry name" value="SBP"/>
</dbReference>
<dbReference type="EMBL" id="DVLP01000310">
    <property type="protein sequence ID" value="HIT75991.1"/>
    <property type="molecule type" value="Genomic_DNA"/>
</dbReference>
<evidence type="ECO:0000256" key="1">
    <source>
        <dbReference type="SAM" id="SignalP"/>
    </source>
</evidence>
<reference evidence="2" key="1">
    <citation type="submission" date="2020-10" db="EMBL/GenBank/DDBJ databases">
        <authorList>
            <person name="Gilroy R."/>
        </authorList>
    </citation>
    <scope>NUCLEOTIDE SEQUENCE</scope>
    <source>
        <strain evidence="2">ChiGjej1B1-24693</strain>
    </source>
</reference>
<accession>A0A9D1KMY7</accession>
<dbReference type="Proteomes" id="UP000886842">
    <property type="component" value="Unassembled WGS sequence"/>
</dbReference>
<reference evidence="2" key="2">
    <citation type="journal article" date="2021" name="PeerJ">
        <title>Extensive microbial diversity within the chicken gut microbiome revealed by metagenomics and culture.</title>
        <authorList>
            <person name="Gilroy R."/>
            <person name="Ravi A."/>
            <person name="Getino M."/>
            <person name="Pursley I."/>
            <person name="Horton D.L."/>
            <person name="Alikhan N.F."/>
            <person name="Baker D."/>
            <person name="Gharbi K."/>
            <person name="Hall N."/>
            <person name="Watson M."/>
            <person name="Adriaenssens E.M."/>
            <person name="Foster-Nyarko E."/>
            <person name="Jarju S."/>
            <person name="Secka A."/>
            <person name="Antonio M."/>
            <person name="Oren A."/>
            <person name="Chaudhuri R.R."/>
            <person name="La Ragione R."/>
            <person name="Hildebrand F."/>
            <person name="Pallen M.J."/>
        </authorList>
    </citation>
    <scope>NUCLEOTIDE SEQUENCE</scope>
    <source>
        <strain evidence="2">ChiGjej1B1-24693</strain>
    </source>
</reference>
<dbReference type="PANTHER" id="PTHR43649:SF12">
    <property type="entry name" value="DIACETYLCHITOBIOSE BINDING PROTEIN DASA"/>
    <property type="match status" value="1"/>
</dbReference>
<keyword evidence="1" id="KW-0732">Signal</keyword>